<name>A0ABN2SHV0_9ACTN</name>
<dbReference type="RefSeq" id="WP_344107828.1">
    <property type="nucleotide sequence ID" value="NZ_BAAAPC010000003.1"/>
</dbReference>
<gene>
    <name evidence="8" type="primary">ald</name>
    <name evidence="8" type="ORF">GCM10009799_10720</name>
</gene>
<evidence type="ECO:0000313" key="8">
    <source>
        <dbReference type="EMBL" id="GAA1987004.1"/>
    </source>
</evidence>
<comment type="similarity">
    <text evidence="2 5">Belongs to the AlaDH/PNT family.</text>
</comment>
<keyword evidence="9" id="KW-1185">Reference proteome</keyword>
<feature type="domain" description="Alanine dehydrogenase/pyridine nucleotide transhydrogenase NAD(H)-binding" evidence="6">
    <location>
        <begin position="149"/>
        <end position="297"/>
    </location>
</feature>
<keyword evidence="4 5" id="KW-0560">Oxidoreductase</keyword>
<dbReference type="SUPFAM" id="SSF52283">
    <property type="entry name" value="Formate/glycerate dehydrogenase catalytic domain-like"/>
    <property type="match status" value="1"/>
</dbReference>
<comment type="caution">
    <text evidence="8">The sequence shown here is derived from an EMBL/GenBank/DDBJ whole genome shotgun (WGS) entry which is preliminary data.</text>
</comment>
<dbReference type="Pfam" id="PF05222">
    <property type="entry name" value="AlaDh_PNT_N"/>
    <property type="match status" value="1"/>
</dbReference>
<evidence type="ECO:0000256" key="1">
    <source>
        <dbReference type="ARBA" id="ARBA00005206"/>
    </source>
</evidence>
<comment type="pathway">
    <text evidence="1 5">Amino-acid degradation; L-alanine degradation via dehydrogenase pathway; NH(3) and pyruvate from L-alanine: step 1/1.</text>
</comment>
<dbReference type="SUPFAM" id="SSF51735">
    <property type="entry name" value="NAD(P)-binding Rossmann-fold domains"/>
    <property type="match status" value="1"/>
</dbReference>
<evidence type="ECO:0000259" key="7">
    <source>
        <dbReference type="SMART" id="SM01003"/>
    </source>
</evidence>
<dbReference type="Proteomes" id="UP001501585">
    <property type="component" value="Unassembled WGS sequence"/>
</dbReference>
<dbReference type="EMBL" id="BAAAPC010000003">
    <property type="protein sequence ID" value="GAA1987004.1"/>
    <property type="molecule type" value="Genomic_DNA"/>
</dbReference>
<dbReference type="InterPro" id="IPR008141">
    <property type="entry name" value="Ala_DH"/>
</dbReference>
<dbReference type="PANTHER" id="PTHR42795:SF1">
    <property type="entry name" value="ALANINE DEHYDROGENASE"/>
    <property type="match status" value="1"/>
</dbReference>
<evidence type="ECO:0000313" key="9">
    <source>
        <dbReference type="Proteomes" id="UP001501585"/>
    </source>
</evidence>
<evidence type="ECO:0000259" key="6">
    <source>
        <dbReference type="SMART" id="SM01002"/>
    </source>
</evidence>
<evidence type="ECO:0000256" key="3">
    <source>
        <dbReference type="ARBA" id="ARBA00012897"/>
    </source>
</evidence>
<dbReference type="Gene3D" id="3.40.50.720">
    <property type="entry name" value="NAD(P)-binding Rossmann-like Domain"/>
    <property type="match status" value="2"/>
</dbReference>
<protein>
    <recommendedName>
        <fullName evidence="3 5">Alanine dehydrogenase</fullName>
        <ecNumber evidence="3 5">1.4.1.1</ecNumber>
    </recommendedName>
</protein>
<accession>A0ABN2SHV0</accession>
<dbReference type="InterPro" id="IPR036291">
    <property type="entry name" value="NAD(P)-bd_dom_sf"/>
</dbReference>
<organism evidence="8 9">
    <name type="scientific">Nocardiopsis rhodophaea</name>
    <dbReference type="NCBI Taxonomy" id="280238"/>
    <lineage>
        <taxon>Bacteria</taxon>
        <taxon>Bacillati</taxon>
        <taxon>Actinomycetota</taxon>
        <taxon>Actinomycetes</taxon>
        <taxon>Streptosporangiales</taxon>
        <taxon>Nocardiopsidaceae</taxon>
        <taxon>Nocardiopsis</taxon>
    </lineage>
</organism>
<dbReference type="InterPro" id="IPR007886">
    <property type="entry name" value="AlaDH/PNT_N"/>
</dbReference>
<evidence type="ECO:0000256" key="2">
    <source>
        <dbReference type="ARBA" id="ARBA00005689"/>
    </source>
</evidence>
<reference evidence="8 9" key="1">
    <citation type="journal article" date="2019" name="Int. J. Syst. Evol. Microbiol.">
        <title>The Global Catalogue of Microorganisms (GCM) 10K type strain sequencing project: providing services to taxonomists for standard genome sequencing and annotation.</title>
        <authorList>
            <consortium name="The Broad Institute Genomics Platform"/>
            <consortium name="The Broad Institute Genome Sequencing Center for Infectious Disease"/>
            <person name="Wu L."/>
            <person name="Ma J."/>
        </authorList>
    </citation>
    <scope>NUCLEOTIDE SEQUENCE [LARGE SCALE GENOMIC DNA]</scope>
    <source>
        <strain evidence="8 9">JCM 15313</strain>
    </source>
</reference>
<dbReference type="InterPro" id="IPR007698">
    <property type="entry name" value="AlaDH/PNT_NAD(H)-bd"/>
</dbReference>
<dbReference type="SMART" id="SM01002">
    <property type="entry name" value="AlaDh_PNT_C"/>
    <property type="match status" value="1"/>
</dbReference>
<proteinExistence type="inferred from homology"/>
<keyword evidence="5" id="KW-0520">NAD</keyword>
<dbReference type="SMART" id="SM01003">
    <property type="entry name" value="AlaDh_PNT_N"/>
    <property type="match status" value="1"/>
</dbReference>
<comment type="function">
    <text evidence="5">Catalyzes the reversible reductive amination of pyruvate to L-alanine.</text>
</comment>
<comment type="catalytic activity">
    <reaction evidence="5">
        <text>L-alanine + NAD(+) + H2O = pyruvate + NH4(+) + NADH + H(+)</text>
        <dbReference type="Rhea" id="RHEA:18405"/>
        <dbReference type="ChEBI" id="CHEBI:15361"/>
        <dbReference type="ChEBI" id="CHEBI:15377"/>
        <dbReference type="ChEBI" id="CHEBI:15378"/>
        <dbReference type="ChEBI" id="CHEBI:28938"/>
        <dbReference type="ChEBI" id="CHEBI:57540"/>
        <dbReference type="ChEBI" id="CHEBI:57945"/>
        <dbReference type="ChEBI" id="CHEBI:57972"/>
        <dbReference type="EC" id="1.4.1.1"/>
    </reaction>
</comment>
<dbReference type="PANTHER" id="PTHR42795">
    <property type="entry name" value="ALANINE DEHYDROGENASE"/>
    <property type="match status" value="1"/>
</dbReference>
<sequence length="372" mass="39404">MRVGVPREIKNHEYRVAITPAGVHELVTRGHEVVIERDAGLGSSIKNEEYTAAGARILDTADDVWGEGELILKVKEPIAEEYHRMREGQTLFTYLHLAASRECTDALLERKVTGIAYETVQLPDGSLPLLAPMSEVAGRLAPQVGAATLQRPSGGRGVLMGGVPGVRPAKVTVIGAGVSGMNATQIAVGMGADVTLLDLNVAKLRHADDLYQGRVRTVSSNALELEQAVLESDMVIGAVLIPGAKAPKLISNELVSRMKPGAVLVDIAIDQGGCFADSRPTTHADPTFAVHDAVFYCVANMPGAVPNTSTYALTKDTLRYTVALASKGWKRALNDDPALALGLNTFDGDLTNDAVAEAHGLKSRTISEVLSA</sequence>
<evidence type="ECO:0000256" key="4">
    <source>
        <dbReference type="ARBA" id="ARBA00023002"/>
    </source>
</evidence>
<evidence type="ECO:0000256" key="5">
    <source>
        <dbReference type="PIRNR" id="PIRNR000183"/>
    </source>
</evidence>
<dbReference type="Pfam" id="PF01262">
    <property type="entry name" value="AlaDh_PNT_C"/>
    <property type="match status" value="1"/>
</dbReference>
<dbReference type="PIRSF" id="PIRSF000183">
    <property type="entry name" value="Alanine_dh"/>
    <property type="match status" value="1"/>
</dbReference>
<dbReference type="CDD" id="cd05305">
    <property type="entry name" value="L-AlaDH"/>
    <property type="match status" value="1"/>
</dbReference>
<feature type="domain" description="Alanine dehydrogenase/pyridine nucleotide transhydrogenase N-terminal" evidence="7">
    <location>
        <begin position="4"/>
        <end position="137"/>
    </location>
</feature>
<dbReference type="EC" id="1.4.1.1" evidence="3 5"/>
<dbReference type="NCBIfam" id="TIGR00518">
    <property type="entry name" value="alaDH"/>
    <property type="match status" value="1"/>
</dbReference>